<feature type="transmembrane region" description="Helical" evidence="7">
    <location>
        <begin position="61"/>
        <end position="79"/>
    </location>
</feature>
<reference evidence="9 10" key="1">
    <citation type="submission" date="2023-11" db="EMBL/GenBank/DDBJ databases">
        <title>A Novel Polar Bacteriovorax (B. antarcticus) Isolated from the Biocrust in Antarctica.</title>
        <authorList>
            <person name="Mun W."/>
            <person name="Choi S.Y."/>
            <person name="Mitchell R.J."/>
        </authorList>
    </citation>
    <scope>NUCLEOTIDE SEQUENCE [LARGE SCALE GENOMIC DNA]</scope>
    <source>
        <strain evidence="9 10">PP10</strain>
    </source>
</reference>
<dbReference type="SUPFAM" id="SSF116726">
    <property type="entry name" value="TrkA C-terminal domain-like"/>
    <property type="match status" value="2"/>
</dbReference>
<dbReference type="RefSeq" id="WP_323575663.1">
    <property type="nucleotide sequence ID" value="NZ_JAYGJQ010000001.1"/>
</dbReference>
<evidence type="ECO:0000256" key="3">
    <source>
        <dbReference type="ARBA" id="ARBA00022692"/>
    </source>
</evidence>
<gene>
    <name evidence="9" type="ORF">SHI21_07380</name>
</gene>
<keyword evidence="6 7" id="KW-0472">Membrane</keyword>
<keyword evidence="5 7" id="KW-1133">Transmembrane helix</keyword>
<dbReference type="EMBL" id="JAYGJQ010000001">
    <property type="protein sequence ID" value="MEA9356015.1"/>
    <property type="molecule type" value="Genomic_DNA"/>
</dbReference>
<feature type="transmembrane region" description="Helical" evidence="7">
    <location>
        <begin position="141"/>
        <end position="166"/>
    </location>
</feature>
<dbReference type="InterPro" id="IPR006037">
    <property type="entry name" value="RCK_C"/>
</dbReference>
<dbReference type="Pfam" id="PF02080">
    <property type="entry name" value="TrkA_C"/>
    <property type="match status" value="2"/>
</dbReference>
<organism evidence="9 10">
    <name type="scientific">Bacteriovorax antarcticus</name>
    <dbReference type="NCBI Taxonomy" id="3088717"/>
    <lineage>
        <taxon>Bacteria</taxon>
        <taxon>Pseudomonadati</taxon>
        <taxon>Bdellovibrionota</taxon>
        <taxon>Bacteriovoracia</taxon>
        <taxon>Bacteriovoracales</taxon>
        <taxon>Bacteriovoracaceae</taxon>
        <taxon>Bacteriovorax</taxon>
    </lineage>
</organism>
<comment type="subcellular location">
    <subcellularLocation>
        <location evidence="1">Membrane</location>
        <topology evidence="1">Multi-pass membrane protein</topology>
    </subcellularLocation>
</comment>
<comment type="caution">
    <text evidence="9">The sequence shown here is derived from an EMBL/GenBank/DDBJ whole genome shotgun (WGS) entry which is preliminary data.</text>
</comment>
<evidence type="ECO:0000256" key="5">
    <source>
        <dbReference type="ARBA" id="ARBA00022989"/>
    </source>
</evidence>
<sequence>MILGMTHDQLIFIAIMIISIVLFITEYLRVDVIAMLIILALSITGLIEVKEAFSGFSSEPAIIVAAVFVLSAGLSHTGVTDMIGEWITKLSGKGEVRAIFVIMISVAAMSAFTHHLMVTAMMLPIIMKICKDEKDLHASRLLIPMATAASLGTTMTLIGAPAFLLANNILKRAGEPSLGLFTVGKIGLPLVLCGIAFCILMKWILPKTSGEDDSDDKFKLTDITTELIVVENSPWIGKTLEQMITEKEKQFSLLSWVRGDKIQDCTKKDTTLEVGDNFIIRTTPDELVSFDGEHGLVLKALHKFSDGKEHLVTLAGEEKRILKAVIAHNSIFVGRTVAQIDFYNRFGVAIVGIWRKSGWISTGVADVIIRAGDMLVIWGPKEKLNELTNHRGFLMVLPFFASSMKRGKSKLSTSIMLVSIVLAATGTLPAYLAFMAGAMAMILTKCVNIEQAYESIEVKIYVMIAGVIPLGIAMEHTGVDKILAAQIKNFTGDWSPVAMLLIFYWISALLTQILSDAATTVLLAPIAVAFAKSAHISPTAAVVCVTMGAVASFLTPIGHHGNLLILSPGGYRFADFLKIGLPLTVLLSLITCFMSLMIWH</sequence>
<feature type="transmembrane region" description="Helical" evidence="7">
    <location>
        <begin position="30"/>
        <end position="49"/>
    </location>
</feature>
<feature type="domain" description="RCK C-terminal" evidence="8">
    <location>
        <begin position="309"/>
        <end position="393"/>
    </location>
</feature>
<keyword evidence="10" id="KW-1185">Reference proteome</keyword>
<dbReference type="PROSITE" id="PS51202">
    <property type="entry name" value="RCK_C"/>
    <property type="match status" value="2"/>
</dbReference>
<name>A0ABU5VVF7_9BACT</name>
<feature type="transmembrane region" description="Helical" evidence="7">
    <location>
        <begin position="186"/>
        <end position="205"/>
    </location>
</feature>
<proteinExistence type="predicted"/>
<dbReference type="Proteomes" id="UP001302274">
    <property type="component" value="Unassembled WGS sequence"/>
</dbReference>
<dbReference type="InterPro" id="IPR036721">
    <property type="entry name" value="RCK_C_sf"/>
</dbReference>
<dbReference type="CDD" id="cd01115">
    <property type="entry name" value="SLC13_permease"/>
    <property type="match status" value="1"/>
</dbReference>
<feature type="transmembrane region" description="Helical" evidence="7">
    <location>
        <begin position="7"/>
        <end position="24"/>
    </location>
</feature>
<feature type="domain" description="RCK C-terminal" evidence="8">
    <location>
        <begin position="212"/>
        <end position="296"/>
    </location>
</feature>
<dbReference type="Gene3D" id="3.30.70.1450">
    <property type="entry name" value="Regulator of K+ conductance, C-terminal domain"/>
    <property type="match status" value="2"/>
</dbReference>
<keyword evidence="4" id="KW-0677">Repeat</keyword>
<dbReference type="Pfam" id="PF03600">
    <property type="entry name" value="CitMHS"/>
    <property type="match status" value="1"/>
</dbReference>
<evidence type="ECO:0000256" key="7">
    <source>
        <dbReference type="SAM" id="Phobius"/>
    </source>
</evidence>
<feature type="transmembrane region" description="Helical" evidence="7">
    <location>
        <begin position="540"/>
        <end position="559"/>
    </location>
</feature>
<feature type="transmembrane region" description="Helical" evidence="7">
    <location>
        <begin position="579"/>
        <end position="599"/>
    </location>
</feature>
<evidence type="ECO:0000313" key="10">
    <source>
        <dbReference type="Proteomes" id="UP001302274"/>
    </source>
</evidence>
<dbReference type="InterPro" id="IPR004680">
    <property type="entry name" value="Cit_transptr-like_dom"/>
</dbReference>
<protein>
    <submittedName>
        <fullName evidence="9">SLC13 family permease</fullName>
    </submittedName>
</protein>
<evidence type="ECO:0000256" key="2">
    <source>
        <dbReference type="ARBA" id="ARBA00022448"/>
    </source>
</evidence>
<evidence type="ECO:0000256" key="4">
    <source>
        <dbReference type="ARBA" id="ARBA00022737"/>
    </source>
</evidence>
<evidence type="ECO:0000259" key="8">
    <source>
        <dbReference type="PROSITE" id="PS51202"/>
    </source>
</evidence>
<evidence type="ECO:0000256" key="1">
    <source>
        <dbReference type="ARBA" id="ARBA00004141"/>
    </source>
</evidence>
<evidence type="ECO:0000313" key="9">
    <source>
        <dbReference type="EMBL" id="MEA9356015.1"/>
    </source>
</evidence>
<accession>A0ABU5VVF7</accession>
<feature type="transmembrane region" description="Helical" evidence="7">
    <location>
        <begin position="414"/>
        <end position="434"/>
    </location>
</feature>
<keyword evidence="3 7" id="KW-0812">Transmembrane</keyword>
<dbReference type="PANTHER" id="PTHR43652:SF2">
    <property type="entry name" value="BASIC AMINO ACID ANTIPORTER YFCC-RELATED"/>
    <property type="match status" value="1"/>
</dbReference>
<feature type="transmembrane region" description="Helical" evidence="7">
    <location>
        <begin position="502"/>
        <end position="528"/>
    </location>
</feature>
<keyword evidence="2" id="KW-0813">Transport</keyword>
<dbReference type="InterPro" id="IPR051679">
    <property type="entry name" value="DASS-Related_Transporters"/>
</dbReference>
<feature type="transmembrane region" description="Helical" evidence="7">
    <location>
        <begin position="99"/>
        <end position="120"/>
    </location>
</feature>
<dbReference type="PANTHER" id="PTHR43652">
    <property type="entry name" value="BASIC AMINO ACID ANTIPORTER YFCC-RELATED"/>
    <property type="match status" value="1"/>
</dbReference>
<evidence type="ECO:0000256" key="6">
    <source>
        <dbReference type="ARBA" id="ARBA00023136"/>
    </source>
</evidence>